<dbReference type="RefSeq" id="WP_377688278.1">
    <property type="nucleotide sequence ID" value="NZ_JBHMDZ010000049.1"/>
</dbReference>
<dbReference type="PANTHER" id="PTHR33452:SF1">
    <property type="entry name" value="INNER MEMBRANE PROTEIN YPHA-RELATED"/>
    <property type="match status" value="1"/>
</dbReference>
<gene>
    <name evidence="8" type="ORF">QWZ10_00380</name>
    <name evidence="9" type="ORF">QWZ10_20645</name>
</gene>
<comment type="caution">
    <text evidence="8">The sequence shown here is derived from an EMBL/GenBank/DDBJ whole genome shotgun (WGS) entry which is preliminary data.</text>
</comment>
<dbReference type="EMBL" id="JAUFRC010000001">
    <property type="protein sequence ID" value="MDN3710664.1"/>
    <property type="molecule type" value="Genomic_DNA"/>
</dbReference>
<evidence type="ECO:0000256" key="3">
    <source>
        <dbReference type="ARBA" id="ARBA00022475"/>
    </source>
</evidence>
<sequence length="144" mass="15670">MTPTPLIIPPLRRLYDFLDPIAFTVLRVLAGLMMMQFGYAKLFGAGDISRDIAHMQNLGLEPAQFWAYFVVGIECFAAAGLILGLLTRPCAVALTILVSVMLVSVLIPRGEGYQLGALWFGAFAYFAVKGGGPISVDRLIGREF</sequence>
<evidence type="ECO:0000313" key="9">
    <source>
        <dbReference type="EMBL" id="MDN3713543.1"/>
    </source>
</evidence>
<dbReference type="InterPro" id="IPR051907">
    <property type="entry name" value="DoxX-like_oxidoreductase"/>
</dbReference>
<evidence type="ECO:0000313" key="8">
    <source>
        <dbReference type="EMBL" id="MDN3710664.1"/>
    </source>
</evidence>
<feature type="transmembrane region" description="Helical" evidence="7">
    <location>
        <begin position="90"/>
        <end position="107"/>
    </location>
</feature>
<keyword evidence="4 7" id="KW-0812">Transmembrane</keyword>
<organism evidence="8 10">
    <name type="scientific">Paracoccus cavernae</name>
    <dbReference type="NCBI Taxonomy" id="1571207"/>
    <lineage>
        <taxon>Bacteria</taxon>
        <taxon>Pseudomonadati</taxon>
        <taxon>Pseudomonadota</taxon>
        <taxon>Alphaproteobacteria</taxon>
        <taxon>Rhodobacterales</taxon>
        <taxon>Paracoccaceae</taxon>
        <taxon>Paracoccus</taxon>
    </lineage>
</organism>
<keyword evidence="10" id="KW-1185">Reference proteome</keyword>
<evidence type="ECO:0000256" key="2">
    <source>
        <dbReference type="ARBA" id="ARBA00006679"/>
    </source>
</evidence>
<reference evidence="8" key="1">
    <citation type="journal article" date="2014" name="Int. J. Syst. Evol. Microbiol.">
        <title>Complete genome of a new Firmicutes species belonging to the dominant human colonic microbiota ('Ruminococcus bicirculans') reveals two chromosomes and a selective capacity to utilize plant glucans.</title>
        <authorList>
            <consortium name="NISC Comparative Sequencing Program"/>
            <person name="Wegmann U."/>
            <person name="Louis P."/>
            <person name="Goesmann A."/>
            <person name="Henrissat B."/>
            <person name="Duncan S.H."/>
            <person name="Flint H.J."/>
        </authorList>
    </citation>
    <scope>NUCLEOTIDE SEQUENCE</scope>
    <source>
        <strain evidence="8">CECT 8482</strain>
    </source>
</reference>
<reference evidence="10" key="2">
    <citation type="journal article" date="2019" name="Int. J. Syst. Evol. Microbiol.">
        <title>The Global Catalogue of Microorganisms (GCM) 10K type strain sequencing project: providing services to taxonomists for standard genome sequencing and annotation.</title>
        <authorList>
            <consortium name="The Broad Institute Genomics Platform"/>
            <consortium name="The Broad Institute Genome Sequencing Center for Infectious Disease"/>
            <person name="Wu L."/>
            <person name="Ma J."/>
        </authorList>
    </citation>
    <scope>NUCLEOTIDE SEQUENCE [LARGE SCALE GENOMIC DNA]</scope>
    <source>
        <strain evidence="10">CECT 8482</strain>
    </source>
</reference>
<keyword evidence="3" id="KW-1003">Cell membrane</keyword>
<feature type="transmembrane region" description="Helical" evidence="7">
    <location>
        <begin position="21"/>
        <end position="40"/>
    </location>
</feature>
<dbReference type="EMBL" id="JAUFRC010000001">
    <property type="protein sequence ID" value="MDN3713543.1"/>
    <property type="molecule type" value="Genomic_DNA"/>
</dbReference>
<evidence type="ECO:0000256" key="1">
    <source>
        <dbReference type="ARBA" id="ARBA00004651"/>
    </source>
</evidence>
<proteinExistence type="inferred from homology"/>
<accession>A0ABT8D613</accession>
<dbReference type="Proteomes" id="UP001243846">
    <property type="component" value="Unassembled WGS sequence"/>
</dbReference>
<comment type="subcellular location">
    <subcellularLocation>
        <location evidence="1">Cell membrane</location>
        <topology evidence="1">Multi-pass membrane protein</topology>
    </subcellularLocation>
</comment>
<reference evidence="8" key="3">
    <citation type="submission" date="2023-06" db="EMBL/GenBank/DDBJ databases">
        <authorList>
            <person name="Lucena T."/>
            <person name="Sun Q."/>
        </authorList>
    </citation>
    <scope>NUCLEOTIDE SEQUENCE</scope>
    <source>
        <strain evidence="8">CECT 8482</strain>
    </source>
</reference>
<dbReference type="Pfam" id="PF07681">
    <property type="entry name" value="DoxX"/>
    <property type="match status" value="1"/>
</dbReference>
<evidence type="ECO:0000256" key="4">
    <source>
        <dbReference type="ARBA" id="ARBA00022692"/>
    </source>
</evidence>
<feature type="transmembrane region" description="Helical" evidence="7">
    <location>
        <begin position="113"/>
        <end position="132"/>
    </location>
</feature>
<feature type="transmembrane region" description="Helical" evidence="7">
    <location>
        <begin position="65"/>
        <end position="83"/>
    </location>
</feature>
<name>A0ABT8D613_9RHOB</name>
<evidence type="ECO:0000256" key="6">
    <source>
        <dbReference type="ARBA" id="ARBA00023136"/>
    </source>
</evidence>
<keyword evidence="6 7" id="KW-0472">Membrane</keyword>
<dbReference type="PANTHER" id="PTHR33452">
    <property type="entry name" value="OXIDOREDUCTASE CATD-RELATED"/>
    <property type="match status" value="1"/>
</dbReference>
<evidence type="ECO:0000313" key="10">
    <source>
        <dbReference type="Proteomes" id="UP001243846"/>
    </source>
</evidence>
<evidence type="ECO:0000256" key="7">
    <source>
        <dbReference type="SAM" id="Phobius"/>
    </source>
</evidence>
<comment type="similarity">
    <text evidence="2">Belongs to the DoxX family.</text>
</comment>
<dbReference type="InterPro" id="IPR032808">
    <property type="entry name" value="DoxX"/>
</dbReference>
<evidence type="ECO:0000256" key="5">
    <source>
        <dbReference type="ARBA" id="ARBA00022989"/>
    </source>
</evidence>
<keyword evidence="5 7" id="KW-1133">Transmembrane helix</keyword>
<protein>
    <submittedName>
        <fullName evidence="8">DoxX family protein</fullName>
    </submittedName>
</protein>